<dbReference type="InterPro" id="IPR011110">
    <property type="entry name" value="Reg_prop"/>
</dbReference>
<dbReference type="EMBL" id="VTWS01000009">
    <property type="protein sequence ID" value="KAA9346768.1"/>
    <property type="molecule type" value="Genomic_DNA"/>
</dbReference>
<comment type="caution">
    <text evidence="2">The sequence shown here is derived from an EMBL/GenBank/DDBJ whole genome shotgun (WGS) entry which is preliminary data.</text>
</comment>
<keyword evidence="3" id="KW-1185">Reference proteome</keyword>
<evidence type="ECO:0000313" key="3">
    <source>
        <dbReference type="Proteomes" id="UP000326344"/>
    </source>
</evidence>
<sequence>MINEYRILNIEYRIAKGGSVVGVENRSGQAFVIRYSLFKVRYLILFIHCLVFTAPFAKAQPGTWHSHPSFLSAQTLAAVQSKIYCASENGFFYFDPVANEATRLSRDDGFSETGVSQLFYATDQKRLLVGYRSGTIDLLSVSDSGEPGTLTTITLIRDATQIPGSKRINHVSRTGNDAYLACDFGIVVLDVVKSEIRDTYRNIGPNGTPVVVHATALANDSIYAATSRGLLAARFAPTVNLAFFGNWKTVSLPSGASVQSVAGVNNRLYVAWPGQGVAERQGGRWTVVKPLPTITGLLATATEWIATAPDELQRASGALMQNALLGEPKEIAEAAGSFWVADSLSGLLRITGIAVQSVSPDGPASDVFQRLAADPSGQVLALPGGFSDDLKPLRRRRGFDRFSDGRWQNFQALSLPTDFITAAYNPTDQRTYLGSFGSGLWSFGNPNSPEVVNRVLASISSLAVDPNGDIWLATPTLDFGKATIQVRRKTGPFESFIPGRGDSQQLILDDNGFLWMRLSAYNGGGLQVFDPKTNRTRLLYNQSGEGDLPDRNVRSLVKDRDGLIWIGTDNGVAVFDNPAAVFTGTVNAYRPVFDRRRLLSGESVTALAVDGGNRKWIGTTNGIYLFNEDGTVLINNFTADNSPLPSSQITDIAIEPTRGEVFIATPNGLVSYGGTASEPAPVFAGITVFPNPVRPDFGGLVSIRGLVENTVVKIMDAGGQLVYETRSQGGTATWNLRDYRGRSAETGVYFVFAVSPDGKEGLAGKLAVVR</sequence>
<dbReference type="SUPFAM" id="SSF63825">
    <property type="entry name" value="YWTD domain"/>
    <property type="match status" value="1"/>
</dbReference>
<dbReference type="AlphaFoldDB" id="A0A5N1J7J4"/>
<name>A0A5N1J7J4_9BACT</name>
<dbReference type="Pfam" id="PF21544">
    <property type="entry name" value="PorZ_N_b_propeller"/>
    <property type="match status" value="1"/>
</dbReference>
<evidence type="ECO:0000313" key="2">
    <source>
        <dbReference type="EMBL" id="KAA9346768.1"/>
    </source>
</evidence>
<dbReference type="Pfam" id="PF07494">
    <property type="entry name" value="Reg_prop"/>
    <property type="match status" value="1"/>
</dbReference>
<dbReference type="InterPro" id="IPR015943">
    <property type="entry name" value="WD40/YVTN_repeat-like_dom_sf"/>
</dbReference>
<dbReference type="Gene3D" id="2.130.10.10">
    <property type="entry name" value="YVTN repeat-like/Quinoprotein amine dehydrogenase"/>
    <property type="match status" value="2"/>
</dbReference>
<dbReference type="InterPro" id="IPR036322">
    <property type="entry name" value="WD40_repeat_dom_sf"/>
</dbReference>
<organism evidence="2 3">
    <name type="scientific">Larkinella humicola</name>
    <dbReference type="NCBI Taxonomy" id="2607654"/>
    <lineage>
        <taxon>Bacteria</taxon>
        <taxon>Pseudomonadati</taxon>
        <taxon>Bacteroidota</taxon>
        <taxon>Cytophagia</taxon>
        <taxon>Cytophagales</taxon>
        <taxon>Spirosomataceae</taxon>
        <taxon>Larkinella</taxon>
    </lineage>
</organism>
<dbReference type="SUPFAM" id="SSF63829">
    <property type="entry name" value="Calcium-dependent phosphotriesterase"/>
    <property type="match status" value="1"/>
</dbReference>
<evidence type="ECO:0000259" key="1">
    <source>
        <dbReference type="Pfam" id="PF21544"/>
    </source>
</evidence>
<protein>
    <submittedName>
        <fullName evidence="2">Transcriptional regulator</fullName>
    </submittedName>
</protein>
<accession>A0A5N1J7J4</accession>
<dbReference type="Proteomes" id="UP000326344">
    <property type="component" value="Unassembled WGS sequence"/>
</dbReference>
<feature type="domain" description="PorZ N-terminal beta-propeller" evidence="1">
    <location>
        <begin position="83"/>
        <end position="248"/>
    </location>
</feature>
<reference evidence="2 3" key="1">
    <citation type="submission" date="2019-09" db="EMBL/GenBank/DDBJ databases">
        <title>Genome Sequence of Larkinella sp MA1.</title>
        <authorList>
            <person name="Srinivasan S."/>
        </authorList>
    </citation>
    <scope>NUCLEOTIDE SEQUENCE [LARGE SCALE GENOMIC DNA]</scope>
    <source>
        <strain evidence="2 3">MA1</strain>
    </source>
</reference>
<dbReference type="InterPro" id="IPR048954">
    <property type="entry name" value="PorZ_N"/>
</dbReference>
<proteinExistence type="predicted"/>
<dbReference type="SUPFAM" id="SSF50978">
    <property type="entry name" value="WD40 repeat-like"/>
    <property type="match status" value="1"/>
</dbReference>
<gene>
    <name evidence="2" type="ORF">F0P93_27595</name>
</gene>